<dbReference type="Pfam" id="PF00196">
    <property type="entry name" value="GerE"/>
    <property type="match status" value="1"/>
</dbReference>
<dbReference type="PROSITE" id="PS50110">
    <property type="entry name" value="RESPONSE_REGULATORY"/>
    <property type="match status" value="1"/>
</dbReference>
<evidence type="ECO:0000313" key="7">
    <source>
        <dbReference type="EMBL" id="UYQ93172.1"/>
    </source>
</evidence>
<dbReference type="Proteomes" id="UP001162741">
    <property type="component" value="Chromosome"/>
</dbReference>
<dbReference type="CDD" id="cd06170">
    <property type="entry name" value="LuxR_C_like"/>
    <property type="match status" value="1"/>
</dbReference>
<evidence type="ECO:0000256" key="1">
    <source>
        <dbReference type="ARBA" id="ARBA00023015"/>
    </source>
</evidence>
<dbReference type="PANTHER" id="PTHR44688:SF16">
    <property type="entry name" value="DNA-BINDING TRANSCRIPTIONAL ACTIVATOR DEVR_DOSR"/>
    <property type="match status" value="1"/>
</dbReference>
<reference evidence="7" key="1">
    <citation type="submission" date="2022-10" db="EMBL/GenBank/DDBJ databases">
        <title>Chitinophaga sp. nov., isolated from soil.</title>
        <authorList>
            <person name="Jeon C.O."/>
        </authorList>
    </citation>
    <scope>NUCLEOTIDE SEQUENCE</scope>
    <source>
        <strain evidence="7">R8</strain>
    </source>
</reference>
<dbReference type="RefSeq" id="WP_264281293.1">
    <property type="nucleotide sequence ID" value="NZ_CP107006.1"/>
</dbReference>
<keyword evidence="8" id="KW-1185">Reference proteome</keyword>
<dbReference type="InterPro" id="IPR016032">
    <property type="entry name" value="Sig_transdc_resp-reg_C-effctor"/>
</dbReference>
<dbReference type="SUPFAM" id="SSF46894">
    <property type="entry name" value="C-terminal effector domain of the bipartite response regulators"/>
    <property type="match status" value="1"/>
</dbReference>
<dbReference type="InterPro" id="IPR001789">
    <property type="entry name" value="Sig_transdc_resp-reg_receiver"/>
</dbReference>
<dbReference type="SMART" id="SM00448">
    <property type="entry name" value="REC"/>
    <property type="match status" value="1"/>
</dbReference>
<dbReference type="InterPro" id="IPR036388">
    <property type="entry name" value="WH-like_DNA-bd_sf"/>
</dbReference>
<feature type="modified residue" description="4-aspartylphosphate" evidence="4">
    <location>
        <position position="55"/>
    </location>
</feature>
<dbReference type="PROSITE" id="PS50043">
    <property type="entry name" value="HTH_LUXR_2"/>
    <property type="match status" value="1"/>
</dbReference>
<evidence type="ECO:0000259" key="6">
    <source>
        <dbReference type="PROSITE" id="PS50110"/>
    </source>
</evidence>
<dbReference type="SUPFAM" id="SSF52172">
    <property type="entry name" value="CheY-like"/>
    <property type="match status" value="1"/>
</dbReference>
<dbReference type="InterPro" id="IPR000792">
    <property type="entry name" value="Tscrpt_reg_LuxR_C"/>
</dbReference>
<gene>
    <name evidence="7" type="ORF">MKQ68_24115</name>
</gene>
<keyword evidence="1" id="KW-0805">Transcription regulation</keyword>
<dbReference type="PRINTS" id="PR00038">
    <property type="entry name" value="HTHLUXR"/>
</dbReference>
<dbReference type="PROSITE" id="PS00622">
    <property type="entry name" value="HTH_LUXR_1"/>
    <property type="match status" value="1"/>
</dbReference>
<protein>
    <submittedName>
        <fullName evidence="7">DNA-binding response regulator</fullName>
    </submittedName>
</protein>
<dbReference type="InterPro" id="IPR011006">
    <property type="entry name" value="CheY-like_superfamily"/>
</dbReference>
<keyword evidence="3" id="KW-0804">Transcription</keyword>
<dbReference type="GO" id="GO:0003677">
    <property type="term" value="F:DNA binding"/>
    <property type="evidence" value="ECO:0007669"/>
    <property type="project" value="UniProtKB-KW"/>
</dbReference>
<dbReference type="PANTHER" id="PTHR44688">
    <property type="entry name" value="DNA-BINDING TRANSCRIPTIONAL ACTIVATOR DEVR_DOSR"/>
    <property type="match status" value="1"/>
</dbReference>
<keyword evidence="4" id="KW-0597">Phosphoprotein</keyword>
<dbReference type="Pfam" id="PF00072">
    <property type="entry name" value="Response_reg"/>
    <property type="match status" value="1"/>
</dbReference>
<proteinExistence type="predicted"/>
<organism evidence="7 8">
    <name type="scientific">Chitinophaga horti</name>
    <dbReference type="NCBI Taxonomy" id="2920382"/>
    <lineage>
        <taxon>Bacteria</taxon>
        <taxon>Pseudomonadati</taxon>
        <taxon>Bacteroidota</taxon>
        <taxon>Chitinophagia</taxon>
        <taxon>Chitinophagales</taxon>
        <taxon>Chitinophagaceae</taxon>
        <taxon>Chitinophaga</taxon>
    </lineage>
</organism>
<evidence type="ECO:0000256" key="3">
    <source>
        <dbReference type="ARBA" id="ARBA00023163"/>
    </source>
</evidence>
<dbReference type="SMART" id="SM00421">
    <property type="entry name" value="HTH_LUXR"/>
    <property type="match status" value="1"/>
</dbReference>
<evidence type="ECO:0000259" key="5">
    <source>
        <dbReference type="PROSITE" id="PS50043"/>
    </source>
</evidence>
<dbReference type="Gene3D" id="1.10.10.10">
    <property type="entry name" value="Winged helix-like DNA-binding domain superfamily/Winged helix DNA-binding domain"/>
    <property type="match status" value="1"/>
</dbReference>
<dbReference type="Gene3D" id="3.40.50.2300">
    <property type="match status" value="1"/>
</dbReference>
<keyword evidence="2 7" id="KW-0238">DNA-binding</keyword>
<sequence length="197" mass="22027">MQNPYILVVEDERLVAENVASILAQAGYPKVWLADSPEVAIDYAQKYPVNLVICDIQLHGHHVGTSIVQKIKTMRQVAVIYLTAHSDQQTLDMALATEPVAYLLKPFTDRQLLVAVNMGLRSQVAAPGIEVFPRPSAREIEIIQCLAEGMSSSAIAHKLNISENTVNTHRRNLLKKYDLERTSEMVAIAIKQKWIKL</sequence>
<feature type="domain" description="HTH luxR-type" evidence="5">
    <location>
        <begin position="128"/>
        <end position="193"/>
    </location>
</feature>
<accession>A0ABY6J3G5</accession>
<name>A0ABY6J3G5_9BACT</name>
<dbReference type="EMBL" id="CP107006">
    <property type="protein sequence ID" value="UYQ93172.1"/>
    <property type="molecule type" value="Genomic_DNA"/>
</dbReference>
<feature type="domain" description="Response regulatory" evidence="6">
    <location>
        <begin position="5"/>
        <end position="120"/>
    </location>
</feature>
<evidence type="ECO:0000256" key="2">
    <source>
        <dbReference type="ARBA" id="ARBA00023125"/>
    </source>
</evidence>
<evidence type="ECO:0000313" key="8">
    <source>
        <dbReference type="Proteomes" id="UP001162741"/>
    </source>
</evidence>
<evidence type="ECO:0000256" key="4">
    <source>
        <dbReference type="PROSITE-ProRule" id="PRU00169"/>
    </source>
</evidence>